<feature type="binding site" evidence="9">
    <location>
        <begin position="147"/>
        <end position="149"/>
    </location>
    <ligand>
        <name>substrate</name>
    </ligand>
</feature>
<dbReference type="EC" id="4.2.1.70" evidence="7 9"/>
<feature type="binding site" evidence="9">
    <location>
        <position position="113"/>
    </location>
    <ligand>
        <name>substrate</name>
    </ligand>
</feature>
<evidence type="ECO:0000256" key="4">
    <source>
        <dbReference type="ARBA" id="ARBA00023211"/>
    </source>
</evidence>
<dbReference type="Gene3D" id="3.40.1790.10">
    <property type="entry name" value="Indigoidine synthase domain"/>
    <property type="match status" value="1"/>
</dbReference>
<accession>A0A448SR37</accession>
<keyword evidence="6 9" id="KW-0326">Glycosidase</keyword>
<keyword evidence="3 9" id="KW-0378">Hydrolase</keyword>
<comment type="catalytic activity">
    <reaction evidence="9">
        <text>D-ribose 5-phosphate + uracil = psi-UMP + H2O</text>
        <dbReference type="Rhea" id="RHEA:18337"/>
        <dbReference type="ChEBI" id="CHEBI:15377"/>
        <dbReference type="ChEBI" id="CHEBI:17568"/>
        <dbReference type="ChEBI" id="CHEBI:58380"/>
        <dbReference type="ChEBI" id="CHEBI:78346"/>
        <dbReference type="EC" id="4.2.1.70"/>
    </reaction>
</comment>
<sequence>MQNSLITHQYLDIAPEVALALAENRPVVALESTIISHGMPYPQNVETALQVEEKIRANGAVPATIAVINGRMKAGLSHDEIETLGREGHRVAKVSRRDLPFVIASGKNGATTVASTMIIAELAGISVFATGGIGGVHRGAQQTFDISADLQELAQTNVAVICAGAKSILDLGLTTEYLETHGVPLVGYGTDSLPAFFSRTSPYSVSVRLDTPQEIARAMAAKWAAGLQGGMVIANPIPEQYAMPEEKINQAIEQAVQESVEQGVSGKDSTPFLLARVAELTGGDSLQANIQLVFNNAELAAKIAGHYQRNCA</sequence>
<dbReference type="GO" id="GO:0046113">
    <property type="term" value="P:nucleobase catabolic process"/>
    <property type="evidence" value="ECO:0007669"/>
    <property type="project" value="UniProtKB-UniRule"/>
</dbReference>
<feature type="active site" description="Proton donor" evidence="9">
    <location>
        <position position="31"/>
    </location>
</feature>
<evidence type="ECO:0000313" key="11">
    <source>
        <dbReference type="Proteomes" id="UP000270487"/>
    </source>
</evidence>
<dbReference type="EMBL" id="LR134492">
    <property type="protein sequence ID" value="VEI70117.1"/>
    <property type="molecule type" value="Genomic_DNA"/>
</dbReference>
<keyword evidence="5 9" id="KW-0456">Lyase</keyword>
<dbReference type="FunFam" id="3.40.1790.10:FF:000001">
    <property type="entry name" value="Indigoidine synthase A family protein"/>
    <property type="match status" value="1"/>
</dbReference>
<evidence type="ECO:0000256" key="3">
    <source>
        <dbReference type="ARBA" id="ARBA00022801"/>
    </source>
</evidence>
<evidence type="ECO:0000256" key="2">
    <source>
        <dbReference type="ARBA" id="ARBA00022723"/>
    </source>
</evidence>
<dbReference type="SUPFAM" id="SSF110581">
    <property type="entry name" value="Indigoidine synthase A-like"/>
    <property type="match status" value="1"/>
</dbReference>
<protein>
    <recommendedName>
        <fullName evidence="8 9">Pseudouridine-5'-phosphate glycosidase</fullName>
        <shortName evidence="9">PsiMP glycosidase</shortName>
        <ecNumber evidence="7 9">4.2.1.70</ecNumber>
    </recommendedName>
</protein>
<comment type="similarity">
    <text evidence="9">Belongs to the pseudouridine-5'-phosphate glycosidase family.</text>
</comment>
<dbReference type="PANTHER" id="PTHR42909">
    <property type="entry name" value="ZGC:136858"/>
    <property type="match status" value="1"/>
</dbReference>
<dbReference type="HAMAP" id="MF_01876">
    <property type="entry name" value="PsiMP_glycosidase"/>
    <property type="match status" value="1"/>
</dbReference>
<dbReference type="InterPro" id="IPR022830">
    <property type="entry name" value="Indigdn_synthA-like"/>
</dbReference>
<evidence type="ECO:0000256" key="9">
    <source>
        <dbReference type="HAMAP-Rule" id="MF_01876"/>
    </source>
</evidence>
<comment type="cofactor">
    <cofactor evidence="9">
        <name>Mn(2+)</name>
        <dbReference type="ChEBI" id="CHEBI:29035"/>
    </cofactor>
    <text evidence="9">Binds 1 Mn(2+) ion per subunit.</text>
</comment>
<evidence type="ECO:0000256" key="6">
    <source>
        <dbReference type="ARBA" id="ARBA00023295"/>
    </source>
</evidence>
<comment type="function">
    <text evidence="9">Catalyzes the reversible cleavage of pseudouridine 5'-phosphate (PsiMP) to ribose 5-phosphate and uracil. Functions biologically in the cleavage direction, as part of a pseudouridine degradation pathway.</text>
</comment>
<keyword evidence="4 9" id="KW-0464">Manganese</keyword>
<gene>
    <name evidence="9 10" type="primary">psuG</name>
    <name evidence="10" type="ORF">NCTC13193_02893</name>
</gene>
<evidence type="ECO:0000256" key="7">
    <source>
        <dbReference type="ARBA" id="ARBA00067044"/>
    </source>
</evidence>
<reference evidence="10 11" key="1">
    <citation type="submission" date="2018-12" db="EMBL/GenBank/DDBJ databases">
        <authorList>
            <consortium name="Pathogen Informatics"/>
        </authorList>
    </citation>
    <scope>NUCLEOTIDE SEQUENCE [LARGE SCALE GENOMIC DNA]</scope>
    <source>
        <strain evidence="10 11">NCTC13193</strain>
    </source>
</reference>
<comment type="subunit">
    <text evidence="1 9">Homotrimer.</text>
</comment>
<keyword evidence="2 9" id="KW-0479">Metal-binding</keyword>
<feature type="binding site" evidence="9">
    <location>
        <position position="93"/>
    </location>
    <ligand>
        <name>substrate</name>
    </ligand>
</feature>
<dbReference type="PANTHER" id="PTHR42909:SF1">
    <property type="entry name" value="CARBOHYDRATE KINASE PFKB DOMAIN-CONTAINING PROTEIN"/>
    <property type="match status" value="1"/>
</dbReference>
<evidence type="ECO:0000256" key="1">
    <source>
        <dbReference type="ARBA" id="ARBA00011233"/>
    </source>
</evidence>
<feature type="binding site" evidence="9">
    <location>
        <position position="145"/>
    </location>
    <ligand>
        <name>Mn(2+)</name>
        <dbReference type="ChEBI" id="CHEBI:29035"/>
    </ligand>
</feature>
<dbReference type="GO" id="GO:0046872">
    <property type="term" value="F:metal ion binding"/>
    <property type="evidence" value="ECO:0007669"/>
    <property type="project" value="UniProtKB-KW"/>
</dbReference>
<evidence type="ECO:0000313" key="10">
    <source>
        <dbReference type="EMBL" id="VEI70117.1"/>
    </source>
</evidence>
<name>A0A448SR37_SERFO</name>
<dbReference type="GO" id="GO:0016798">
    <property type="term" value="F:hydrolase activity, acting on glycosyl bonds"/>
    <property type="evidence" value="ECO:0007669"/>
    <property type="project" value="UniProtKB-KW"/>
</dbReference>
<dbReference type="Pfam" id="PF04227">
    <property type="entry name" value="Indigoidine_A"/>
    <property type="match status" value="1"/>
</dbReference>
<dbReference type="RefSeq" id="WP_121606786.1">
    <property type="nucleotide sequence ID" value="NZ_CAMFLQ010000014.1"/>
</dbReference>
<dbReference type="AlphaFoldDB" id="A0A448SR37"/>
<evidence type="ECO:0000256" key="8">
    <source>
        <dbReference type="ARBA" id="ARBA00073286"/>
    </source>
</evidence>
<feature type="active site" description="Nucleophile" evidence="9">
    <location>
        <position position="166"/>
    </location>
</feature>
<dbReference type="InterPro" id="IPR007342">
    <property type="entry name" value="PsuG"/>
</dbReference>
<dbReference type="GO" id="GO:0004730">
    <property type="term" value="F:pseudouridylate synthase activity"/>
    <property type="evidence" value="ECO:0007669"/>
    <property type="project" value="UniProtKB-UniRule"/>
</dbReference>
<proteinExistence type="inferred from homology"/>
<dbReference type="Proteomes" id="UP000270487">
    <property type="component" value="Chromosome"/>
</dbReference>
<dbReference type="GO" id="GO:0005737">
    <property type="term" value="C:cytoplasm"/>
    <property type="evidence" value="ECO:0007669"/>
    <property type="project" value="TreeGrafter"/>
</dbReference>
<evidence type="ECO:0000256" key="5">
    <source>
        <dbReference type="ARBA" id="ARBA00023239"/>
    </source>
</evidence>
<organism evidence="10 11">
    <name type="scientific">Serratia fonticola</name>
    <dbReference type="NCBI Taxonomy" id="47917"/>
    <lineage>
        <taxon>Bacteria</taxon>
        <taxon>Pseudomonadati</taxon>
        <taxon>Pseudomonadota</taxon>
        <taxon>Gammaproteobacteria</taxon>
        <taxon>Enterobacterales</taxon>
        <taxon>Yersiniaceae</taxon>
        <taxon>Serratia</taxon>
    </lineage>
</organism>